<evidence type="ECO:0000313" key="7">
    <source>
        <dbReference type="Proteomes" id="UP000325395"/>
    </source>
</evidence>
<evidence type="ECO:0000256" key="3">
    <source>
        <dbReference type="ARBA" id="ARBA00023242"/>
    </source>
</evidence>
<protein>
    <recommendedName>
        <fullName evidence="5">Xylanolytic transcriptional activator regulatory domain-containing protein</fullName>
    </recommendedName>
</protein>
<gene>
    <name evidence="6" type="ORF">BDV36DRAFT_293300</name>
</gene>
<evidence type="ECO:0000256" key="2">
    <source>
        <dbReference type="ARBA" id="ARBA00023163"/>
    </source>
</evidence>
<evidence type="ECO:0000313" key="6">
    <source>
        <dbReference type="EMBL" id="KAE8420413.1"/>
    </source>
</evidence>
<name>A0ABQ6WTL3_9EURO</name>
<evidence type="ECO:0000259" key="5">
    <source>
        <dbReference type="Pfam" id="PF04082"/>
    </source>
</evidence>
<reference evidence="6 7" key="1">
    <citation type="submission" date="2019-04" db="EMBL/GenBank/DDBJ databases">
        <authorList>
            <consortium name="DOE Joint Genome Institute"/>
            <person name="Mondo S."/>
            <person name="Kjaerbolling I."/>
            <person name="Vesth T."/>
            <person name="Frisvad J.C."/>
            <person name="Nybo J.L."/>
            <person name="Theobald S."/>
            <person name="Kildgaard S."/>
            <person name="Isbrandt T."/>
            <person name="Kuo A."/>
            <person name="Sato A."/>
            <person name="Lyhne E.K."/>
            <person name="Kogle M.E."/>
            <person name="Wiebenga A."/>
            <person name="Kun R.S."/>
            <person name="Lubbers R.J."/>
            <person name="Makela M.R."/>
            <person name="Barry K."/>
            <person name="Chovatia M."/>
            <person name="Clum A."/>
            <person name="Daum C."/>
            <person name="Haridas S."/>
            <person name="He G."/>
            <person name="LaButti K."/>
            <person name="Lipzen A."/>
            <person name="Riley R."/>
            <person name="Salamov A."/>
            <person name="Simmons B.A."/>
            <person name="Magnuson J.K."/>
            <person name="Henrissat B."/>
            <person name="Mortensen U.H."/>
            <person name="Larsen T.O."/>
            <person name="Devries R.P."/>
            <person name="Grigoriev I.V."/>
            <person name="Machida M."/>
            <person name="Baker S.E."/>
            <person name="Andersen M.R."/>
            <person name="Cantor M.N."/>
            <person name="Hua S.X."/>
        </authorList>
    </citation>
    <scope>NUCLEOTIDE SEQUENCE [LARGE SCALE GENOMIC DNA]</scope>
    <source>
        <strain evidence="6 7">CBS 117616</strain>
    </source>
</reference>
<feature type="compositionally biased region" description="Polar residues" evidence="4">
    <location>
        <begin position="29"/>
        <end position="45"/>
    </location>
</feature>
<dbReference type="PANTHER" id="PTHR47425">
    <property type="entry name" value="FARB-RELATED"/>
    <property type="match status" value="1"/>
</dbReference>
<feature type="domain" description="Xylanolytic transcriptional activator regulatory" evidence="5">
    <location>
        <begin position="120"/>
        <end position="307"/>
    </location>
</feature>
<keyword evidence="2" id="KW-0804">Transcription</keyword>
<proteinExistence type="predicted"/>
<evidence type="ECO:0000256" key="1">
    <source>
        <dbReference type="ARBA" id="ARBA00023015"/>
    </source>
</evidence>
<sequence>MGALARDVVKMVDVIAHSDPGLADRNTEQDTPQRNAPSNDTAKQITHTEEQIDGFYGGRTGAGIETPVDLTTPGNVSFFFCPFLTLNGLAILPQEDVTYLSSKGSLSVPDWSTINEFARQYFLQIQPCLPVLDEAEFWRISVDSASHTISLFVLQALLFSSCPYVSLETLQKCGFNDRRKARTTFYNRAKTLFDLQAENDAFAKAQGSVLLAHHTSAHDPQASSIWLMRAIQNAMIVGCGPGPGDREINLSMMRRLWWSMVLRDRVLSIGLRRRPQITSVEFNMGANWLKEEDFADEIVNSRVYDPQVKIQLFQVLQEQCKLAVLLTDMVALVFSSQGVSSPSLSLTEFQAVLAAIRRIKRYLTKWEAVSIVPPPTSHETVCFFTHLTWMYYYAARVDLAQYEALIIEKHLNFTGTNYRAQLLETGADLRNAMNGLTSAIEFFCSQGRAERIPLSVLAYTAVPLVLTAIDVKLSPSPAEMVIRKRRLERLGEIVRHSRMLYDVADYVAVGTNHILQLAYITTQEAFLQCRTNAIGSPQMQIESSSAGMSLDASMLNANRVTNWYDAFLSSPRAYLRISVSLDYSLATGRLPYDNALPLLVRQTPWAKKQQKLPWTVGLDTDNSAGYSDAPSDGRVTEEIGFVPHINNIPEEQTVDISEGDDSHSPVDDRFRFIEAIGDSIREGTYGVEDSSDPEEGSAGEAAINLNFFEFGSPQLDGILNMETEHSLNADGSRCLEMKTSHSGEDMSDSVGFGQGGFQSIYTSLLRDSVA</sequence>
<evidence type="ECO:0000256" key="4">
    <source>
        <dbReference type="SAM" id="MobiDB-lite"/>
    </source>
</evidence>
<organism evidence="6 7">
    <name type="scientific">Aspergillus pseudocaelatus</name>
    <dbReference type="NCBI Taxonomy" id="1825620"/>
    <lineage>
        <taxon>Eukaryota</taxon>
        <taxon>Fungi</taxon>
        <taxon>Dikarya</taxon>
        <taxon>Ascomycota</taxon>
        <taxon>Pezizomycotina</taxon>
        <taxon>Eurotiomycetes</taxon>
        <taxon>Eurotiomycetidae</taxon>
        <taxon>Eurotiales</taxon>
        <taxon>Aspergillaceae</taxon>
        <taxon>Aspergillus</taxon>
        <taxon>Aspergillus subgen. Circumdati</taxon>
    </lineage>
</organism>
<keyword evidence="7" id="KW-1185">Reference proteome</keyword>
<dbReference type="Proteomes" id="UP000325395">
    <property type="component" value="Unassembled WGS sequence"/>
</dbReference>
<dbReference type="PANTHER" id="PTHR47425:SF2">
    <property type="entry name" value="FARB-RELATED"/>
    <property type="match status" value="1"/>
</dbReference>
<dbReference type="EMBL" id="ML735709">
    <property type="protein sequence ID" value="KAE8420413.1"/>
    <property type="molecule type" value="Genomic_DNA"/>
</dbReference>
<feature type="region of interest" description="Disordered" evidence="4">
    <location>
        <begin position="20"/>
        <end position="46"/>
    </location>
</feature>
<dbReference type="CDD" id="cd12148">
    <property type="entry name" value="fungal_TF_MHR"/>
    <property type="match status" value="1"/>
</dbReference>
<keyword evidence="3" id="KW-0539">Nucleus</keyword>
<dbReference type="InterPro" id="IPR007219">
    <property type="entry name" value="XnlR_reg_dom"/>
</dbReference>
<keyword evidence="1" id="KW-0805">Transcription regulation</keyword>
<dbReference type="InterPro" id="IPR052761">
    <property type="entry name" value="Fungal_Detox/Toxin_TFs"/>
</dbReference>
<dbReference type="Pfam" id="PF04082">
    <property type="entry name" value="Fungal_trans"/>
    <property type="match status" value="1"/>
</dbReference>
<accession>A0ABQ6WTL3</accession>